<name>A0AB32VBM2_THECC</name>
<organism evidence="4 5">
    <name type="scientific">Theobroma cacao</name>
    <name type="common">Cacao</name>
    <name type="synonym">Cocoa</name>
    <dbReference type="NCBI Taxonomy" id="3641"/>
    <lineage>
        <taxon>Eukaryota</taxon>
        <taxon>Viridiplantae</taxon>
        <taxon>Streptophyta</taxon>
        <taxon>Embryophyta</taxon>
        <taxon>Tracheophyta</taxon>
        <taxon>Spermatophyta</taxon>
        <taxon>Magnoliopsida</taxon>
        <taxon>eudicotyledons</taxon>
        <taxon>Gunneridae</taxon>
        <taxon>Pentapetalae</taxon>
        <taxon>rosids</taxon>
        <taxon>malvids</taxon>
        <taxon>Malvales</taxon>
        <taxon>Malvaceae</taxon>
        <taxon>Byttnerioideae</taxon>
        <taxon>Theobroma</taxon>
    </lineage>
</organism>
<gene>
    <name evidence="5" type="primary">LOC18604122</name>
</gene>
<protein>
    <submittedName>
        <fullName evidence="5">LOB domain-containing protein 40</fullName>
    </submittedName>
</protein>
<evidence type="ECO:0000256" key="1">
    <source>
        <dbReference type="ARBA" id="ARBA00005474"/>
    </source>
</evidence>
<evidence type="ECO:0000259" key="3">
    <source>
        <dbReference type="PROSITE" id="PS50891"/>
    </source>
</evidence>
<proteinExistence type="inferred from homology"/>
<feature type="region of interest" description="Disordered" evidence="2">
    <location>
        <begin position="222"/>
        <end position="242"/>
    </location>
</feature>
<comment type="similarity">
    <text evidence="1">Belongs to the LOB domain-containing protein family.</text>
</comment>
<dbReference type="Proteomes" id="UP000694886">
    <property type="component" value="Chromosome 3"/>
</dbReference>
<reference evidence="5" key="2">
    <citation type="submission" date="2025-08" db="UniProtKB">
        <authorList>
            <consortium name="RefSeq"/>
        </authorList>
    </citation>
    <scope>IDENTIFICATION</scope>
</reference>
<feature type="region of interest" description="Disordered" evidence="2">
    <location>
        <begin position="163"/>
        <end position="192"/>
    </location>
</feature>
<evidence type="ECO:0000313" key="4">
    <source>
        <dbReference type="Proteomes" id="UP000694886"/>
    </source>
</evidence>
<feature type="compositionally biased region" description="Basic and acidic residues" evidence="2">
    <location>
        <begin position="163"/>
        <end position="172"/>
    </location>
</feature>
<dbReference type="PROSITE" id="PS50891">
    <property type="entry name" value="LOB"/>
    <property type="match status" value="1"/>
</dbReference>
<dbReference type="PANTHER" id="PTHR31304:SF73">
    <property type="entry name" value="OS01G0511000 PROTEIN"/>
    <property type="match status" value="1"/>
</dbReference>
<dbReference type="GeneID" id="18604122"/>
<dbReference type="Pfam" id="PF03195">
    <property type="entry name" value="LOB"/>
    <property type="match status" value="1"/>
</dbReference>
<feature type="domain" description="LOB" evidence="3">
    <location>
        <begin position="3"/>
        <end position="109"/>
    </location>
</feature>
<dbReference type="RefSeq" id="XP_007036523.2">
    <property type="nucleotide sequence ID" value="XM_007036461.2"/>
</dbReference>
<dbReference type="Gramene" id="Tc03v2_t002520.1">
    <property type="protein sequence ID" value="Tc03v2_p002520.1"/>
    <property type="gene ID" value="Tc03v2_g002520"/>
</dbReference>
<dbReference type="InterPro" id="IPR004883">
    <property type="entry name" value="LOB"/>
</dbReference>
<dbReference type="AlphaFoldDB" id="A0AB32VBM2"/>
<dbReference type="KEGG" id="tcc:18604122"/>
<dbReference type="PANTHER" id="PTHR31304">
    <property type="entry name" value="LOB DOMAIN-CONTAINING PROTEIN 38"/>
    <property type="match status" value="1"/>
</dbReference>
<reference evidence="4" key="1">
    <citation type="journal article" date="1997" name="Nucleic Acids Res.">
        <title>tRNAscan-SE: a program for improved detection of transfer RNA genes in genomic sequence.</title>
        <authorList>
            <person name="Lowe T.M."/>
            <person name="Eddy S.R."/>
        </authorList>
    </citation>
    <scope>NUCLEOTIDE SEQUENCE [LARGE SCALE GENOMIC DNA]</scope>
    <source>
        <strain evidence="4">r\B97-61/B2</strain>
    </source>
</reference>
<accession>A0AB32VBM2</accession>
<evidence type="ECO:0000313" key="5">
    <source>
        <dbReference type="RefSeq" id="XP_007036523.2"/>
    </source>
</evidence>
<sequence>MRMSCNGCRVLRKGCTESCSIRPCLQWIATAQSQANATLFLAKFYGRAGLINLINAGPENLRPGIFKSLLYEACGRIVNPVHGSVGLMWSGSWHLCEAAVDAVLRGSPINKVSSELSDSSPHLKSSCDIRHVSKEKNSDDGLRKIKSRGRFKRSAWKPKAQVEKEVCHESVSHESGLSQRRSPGGDGAEGDTVSVETVEASLAKADELADGSDLELDLTLGFEPSPRKRANSINGCDDATRGVQLDLGQGSC</sequence>
<evidence type="ECO:0000256" key="2">
    <source>
        <dbReference type="SAM" id="MobiDB-lite"/>
    </source>
</evidence>